<dbReference type="PANTHER" id="PTHR11955">
    <property type="entry name" value="FATTY ACID BINDING PROTEIN"/>
    <property type="match status" value="1"/>
</dbReference>
<accession>A0A2C9KYS2</accession>
<dbReference type="PRINTS" id="PR00178">
    <property type="entry name" value="FATTYACIDBP"/>
</dbReference>
<dbReference type="CDD" id="cd00742">
    <property type="entry name" value="FABP"/>
    <property type="match status" value="1"/>
</dbReference>
<dbReference type="InterPro" id="IPR031259">
    <property type="entry name" value="ILBP"/>
</dbReference>
<protein>
    <submittedName>
        <fullName evidence="3">Uncharacterized protein</fullName>
    </submittedName>
</protein>
<dbReference type="Proteomes" id="UP000076420">
    <property type="component" value="Unassembled WGS sequence"/>
</dbReference>
<feature type="region of interest" description="Disordered" evidence="2">
    <location>
        <begin position="1"/>
        <end position="74"/>
    </location>
</feature>
<dbReference type="AlphaFoldDB" id="A0A2C9KYS2"/>
<dbReference type="Gene3D" id="2.40.128.20">
    <property type="match status" value="1"/>
</dbReference>
<dbReference type="EnsemblMetazoa" id="BGLB025070-RA">
    <property type="protein sequence ID" value="BGLB025070-PA"/>
    <property type="gene ID" value="BGLB025070"/>
</dbReference>
<feature type="compositionally biased region" description="Low complexity" evidence="2">
    <location>
        <begin position="54"/>
        <end position="66"/>
    </location>
</feature>
<dbReference type="OrthoDB" id="354351at2759"/>
<evidence type="ECO:0000256" key="1">
    <source>
        <dbReference type="ARBA" id="ARBA00008390"/>
    </source>
</evidence>
<evidence type="ECO:0000313" key="4">
    <source>
        <dbReference type="Proteomes" id="UP000076420"/>
    </source>
</evidence>
<dbReference type="RefSeq" id="XP_013067937.2">
    <property type="nucleotide sequence ID" value="XM_013212483.2"/>
</dbReference>
<evidence type="ECO:0000313" key="3">
    <source>
        <dbReference type="EnsemblMetazoa" id="BGLB025070-PA"/>
    </source>
</evidence>
<dbReference type="SUPFAM" id="SSF50814">
    <property type="entry name" value="Lipocalins"/>
    <property type="match status" value="1"/>
</dbReference>
<name>A0A2C9KYS2_BIOGL</name>
<comment type="similarity">
    <text evidence="1">Belongs to the calycin superfamily. Fatty-acid binding protein (FABP) family.</text>
</comment>
<dbReference type="InterPro" id="IPR012674">
    <property type="entry name" value="Calycin"/>
</dbReference>
<gene>
    <name evidence="3" type="primary">106055969</name>
</gene>
<sequence>MEDLLGLGLDSVSPVTAAPQVNTNLAPSQTESLKETSAATTVEPPSSVATETLSQPQTTPATASPTDIAAGKTATKPNSEMFTLKQEEPSTEVLKEIQAKFGGRWKLVRSDPYAEYLKAAGVGFFTRTLAGNSVPEQVFSVRGDQIYVSFHSTLHNQNYVYQLETAVENLVEKSRQSVFASYKDGKLILLLTSLEEGWNKTQGVERFINDLGEHVMIHTCGNVVCRRYFTRLPDLVTLPPLAQ</sequence>
<reference evidence="3" key="1">
    <citation type="submission" date="2020-05" db="UniProtKB">
        <authorList>
            <consortium name="EnsemblMetazoa"/>
        </authorList>
    </citation>
    <scope>IDENTIFICATION</scope>
    <source>
        <strain evidence="3">BB02</strain>
    </source>
</reference>
<feature type="compositionally biased region" description="Polar residues" evidence="2">
    <location>
        <begin position="19"/>
        <end position="53"/>
    </location>
</feature>
<organism evidence="3 4">
    <name type="scientific">Biomphalaria glabrata</name>
    <name type="common">Bloodfluke planorb</name>
    <name type="synonym">Freshwater snail</name>
    <dbReference type="NCBI Taxonomy" id="6526"/>
    <lineage>
        <taxon>Eukaryota</taxon>
        <taxon>Metazoa</taxon>
        <taxon>Spiralia</taxon>
        <taxon>Lophotrochozoa</taxon>
        <taxon>Mollusca</taxon>
        <taxon>Gastropoda</taxon>
        <taxon>Heterobranchia</taxon>
        <taxon>Euthyneura</taxon>
        <taxon>Panpulmonata</taxon>
        <taxon>Hygrophila</taxon>
        <taxon>Lymnaeoidea</taxon>
        <taxon>Planorbidae</taxon>
        <taxon>Biomphalaria</taxon>
    </lineage>
</organism>
<dbReference type="VEuPathDB" id="VectorBase:BGLB025070"/>
<evidence type="ECO:0000256" key="2">
    <source>
        <dbReference type="SAM" id="MobiDB-lite"/>
    </source>
</evidence>
<dbReference type="InterPro" id="IPR000463">
    <property type="entry name" value="Fatty_acid-bd"/>
</dbReference>
<proteinExistence type="inferred from homology"/>
<dbReference type="KEGG" id="bgt:106055969"/>
<dbReference type="GO" id="GO:0008289">
    <property type="term" value="F:lipid binding"/>
    <property type="evidence" value="ECO:0007669"/>
    <property type="project" value="UniProtKB-KW"/>
</dbReference>
<dbReference type="VEuPathDB" id="VectorBase:BGLAX_045274"/>